<dbReference type="CDD" id="cd02857">
    <property type="entry name" value="E_set_CDase_PDE_N"/>
    <property type="match status" value="1"/>
</dbReference>
<keyword evidence="3" id="KW-0326">Glycosidase</keyword>
<dbReference type="InterPro" id="IPR032640">
    <property type="entry name" value="AMPK1_CBM"/>
</dbReference>
<dbReference type="SUPFAM" id="SSF51011">
    <property type="entry name" value="Glycosyl hydrolase domain"/>
    <property type="match status" value="1"/>
</dbReference>
<keyword evidence="7" id="KW-1185">Reference proteome</keyword>
<feature type="domain" description="CBM20" evidence="5">
    <location>
        <begin position="1331"/>
        <end position="1428"/>
    </location>
</feature>
<dbReference type="SUPFAM" id="SSF49265">
    <property type="entry name" value="Fibronectin type III"/>
    <property type="match status" value="2"/>
</dbReference>
<keyword evidence="1" id="KW-0378">Hydrolase</keyword>
<dbReference type="CDD" id="cd12962">
    <property type="entry name" value="X25_BaPul_like"/>
    <property type="match status" value="2"/>
</dbReference>
<dbReference type="SMART" id="SM00642">
    <property type="entry name" value="Aamy"/>
    <property type="match status" value="1"/>
</dbReference>
<dbReference type="InterPro" id="IPR013780">
    <property type="entry name" value="Glyco_hydro_b"/>
</dbReference>
<dbReference type="InterPro" id="IPR013783">
    <property type="entry name" value="Ig-like_fold"/>
</dbReference>
<dbReference type="SUPFAM" id="SSF51445">
    <property type="entry name" value="(Trans)glycosidases"/>
    <property type="match status" value="1"/>
</dbReference>
<dbReference type="CDD" id="cd11338">
    <property type="entry name" value="AmyAc_CMD"/>
    <property type="match status" value="1"/>
</dbReference>
<evidence type="ECO:0000313" key="6">
    <source>
        <dbReference type="EMBL" id="MBM6616709.1"/>
    </source>
</evidence>
<comment type="caution">
    <text evidence="6">The sequence shown here is derived from an EMBL/GenBank/DDBJ whole genome shotgun (WGS) entry which is preliminary data.</text>
</comment>
<dbReference type="PROSITE" id="PS51166">
    <property type="entry name" value="CBM20"/>
    <property type="match status" value="1"/>
</dbReference>
<dbReference type="CDD" id="cd00063">
    <property type="entry name" value="FN3"/>
    <property type="match status" value="1"/>
</dbReference>
<dbReference type="PROSITE" id="PS50853">
    <property type="entry name" value="FN3"/>
    <property type="match status" value="1"/>
</dbReference>
<name>A0ABS2DE27_9BACI</name>
<dbReference type="PANTHER" id="PTHR10357">
    <property type="entry name" value="ALPHA-AMYLASE FAMILY MEMBER"/>
    <property type="match status" value="1"/>
</dbReference>
<dbReference type="Gene3D" id="2.60.40.1180">
    <property type="entry name" value="Golgi alpha-mannosidase II"/>
    <property type="match status" value="1"/>
</dbReference>
<reference evidence="6 7" key="1">
    <citation type="submission" date="2021-02" db="EMBL/GenBank/DDBJ databases">
        <title>Bacillus sp. RD4P76, an endophyte from a halophyte.</title>
        <authorList>
            <person name="Sun J.-Q."/>
        </authorList>
    </citation>
    <scope>NUCLEOTIDE SEQUENCE [LARGE SCALE GENOMIC DNA]</scope>
    <source>
        <strain evidence="6 7">RD4P76</strain>
    </source>
</reference>
<feature type="domain" description="Fibronectin type-III" evidence="4">
    <location>
        <begin position="1035"/>
        <end position="1126"/>
    </location>
</feature>
<evidence type="ECO:0000259" key="5">
    <source>
        <dbReference type="PROSITE" id="PS51166"/>
    </source>
</evidence>
<dbReference type="InterPro" id="IPR054409">
    <property type="entry name" value="X25_BaPul-like"/>
</dbReference>
<proteinExistence type="predicted"/>
<dbReference type="Pfam" id="PF16561">
    <property type="entry name" value="AMPK1_CBM"/>
    <property type="match status" value="1"/>
</dbReference>
<dbReference type="EMBL" id="JAFELM010000016">
    <property type="protein sequence ID" value="MBM6616709.1"/>
    <property type="molecule type" value="Genomic_DNA"/>
</dbReference>
<evidence type="ECO:0000313" key="7">
    <source>
        <dbReference type="Proteomes" id="UP001518925"/>
    </source>
</evidence>
<dbReference type="Pfam" id="PF00128">
    <property type="entry name" value="Alpha-amylase"/>
    <property type="match status" value="1"/>
</dbReference>
<dbReference type="CDD" id="cd02859">
    <property type="entry name" value="E_set_AMPKbeta_like_N"/>
    <property type="match status" value="1"/>
</dbReference>
<evidence type="ECO:0000256" key="3">
    <source>
        <dbReference type="ARBA" id="ARBA00023295"/>
    </source>
</evidence>
<dbReference type="Pfam" id="PF09136">
    <property type="entry name" value="Glucodextran_B"/>
    <property type="match status" value="1"/>
</dbReference>
<dbReference type="Gene3D" id="3.90.400.10">
    <property type="entry name" value="Oligo-1,6-glucosidase, Domain 2"/>
    <property type="match status" value="1"/>
</dbReference>
<dbReference type="Pfam" id="PF22058">
    <property type="entry name" value="X25_BaPul_like"/>
    <property type="match status" value="2"/>
</dbReference>
<protein>
    <submittedName>
        <fullName evidence="6">Amylopullulanase</fullName>
    </submittedName>
</protein>
<dbReference type="InterPro" id="IPR045857">
    <property type="entry name" value="O16G_dom_2"/>
</dbReference>
<dbReference type="InterPro" id="IPR014756">
    <property type="entry name" value="Ig_E-set"/>
</dbReference>
<dbReference type="Gene3D" id="3.20.20.80">
    <property type="entry name" value="Glycosidases"/>
    <property type="match status" value="1"/>
</dbReference>
<gene>
    <name evidence="6" type="ORF">JR050_03320</name>
</gene>
<dbReference type="InterPro" id="IPR036116">
    <property type="entry name" value="FN3_sf"/>
</dbReference>
<evidence type="ECO:0000259" key="4">
    <source>
        <dbReference type="PROSITE" id="PS50853"/>
    </source>
</evidence>
<organism evidence="6 7">
    <name type="scientific">Bacillus suaedaesalsae</name>
    <dbReference type="NCBI Taxonomy" id="2810349"/>
    <lineage>
        <taxon>Bacteria</taxon>
        <taxon>Bacillati</taxon>
        <taxon>Bacillota</taxon>
        <taxon>Bacilli</taxon>
        <taxon>Bacillales</taxon>
        <taxon>Bacillaceae</taxon>
        <taxon>Bacillus</taxon>
    </lineage>
</organism>
<dbReference type="SMART" id="SM00060">
    <property type="entry name" value="FN3"/>
    <property type="match status" value="2"/>
</dbReference>
<sequence length="1760" mass="196172">MVLQLFSGVIPYANVSAEVQSPVINGNEVTFNYEGNGSETTVLLAGDFNGWATDGETIIQLIKGDNNLWSATRQLEEGQHQYKFVVDGNWIADPLNPNTTDDGNGGRNSVFTVGEASTPERTITLVGNLQDELGAAADWSPGDSATNLISKGNNFYEFTGKLPAGDYEYKIAINGSWDENYGENGNRGGDNIKLHLDKETSVTFLYHDGTHKIADSTWYEVITADTQPRIAGNLQPAIGAGPEWSPSESTALLYDDNFDHIYTYQTNVPKGNYEYKIVLGNNWDGAAYPDMNATVNVLENSLVTFYFNNQSKDVYTDYTPTGSDGNISADALYHDTWNKAYRKPFGAIPTSEEVTLRLAAKKGDLTKASLQVKNYQTGNTKIYPMDYAGWMDIENQGQVEFWEATFTPTDKGVHGYKFIASDKDSVFEYGEDTIEGGLGKAINQNASLFQLTVYDPGFKTPDWMKEAVVYQIFPDRFYNGNPANDSAKDKTGARGLQPIEHKEWSELPDNPRQINEPNYNGDGEWSNDFFGGDIAGIQAKLDYIQSLGVNTLYLNPVAHAASNHKYDATDYKAIDPMFGTPEEFEAFTKELESRNMHLILDGVFNHVGDDSVYFDRYGKYETVGAYEYWSLVFDLVNNDGLTEDEAKQKARTQLEAEGQVFNDEYGFHNWFNIENEKVDVGTQLERYKYQAWWGFDSLPEIKSIPGEAVNYDSELNNKKFADYIMYDEDSAAKSWITRGGSGWRLDVANEVDMEFWREFRKELKATSFSGTGNTLKEGEEPLILGEIWDDASQYFLGDQYDSVMNYRFERAVMSYMKNGKAEELEQTFQAIQEDYPEEVFHALMNLMGSHDTPRAIFLLGGGTDSFERAELDPNYNYELGKTRLMLASIMQMGYAGAPTIYYGDEAGVTGSKDPDDRRTYPWGKEDQELVAHYKKIGKVREEHQDLFAHGEVNHVYANGDVFAFARTNDDKAALVITNRGTSEKTVKINVKDILLNGATLTDQLDTAYHVKTANNEVSITIPAGKGRMLVSTTDLPDTPEKATNLQVEESSKQVTLNWSGNATQYKVYETNIKGALYKEVTTTSEKSITIDKLTNGRSYYFAVVAVDENGNESELVETSSVIPHYELASALISDVSELQDGNLDLSATYHVTAGINIDGATNEGLAEGVQAKLLVKKDSEDKWKESKAIYLSQNGNENVFQASFLPFETGAYSYKMSFTTDGREWKETNVATVNLSQNPDDTKAPAGAVALETPAQESGQVNLSWSVKEPVENDAYLLAIIRNGVMIDVIKDPSVTTYRDYQVENGTQYEYQIKLFDRYGNSTASNVVNVTPDIVMVEVTFKVKAPDYTPLNVPLTMPNSLNGWNTGAWEMGRNGAVTADWEYTVEVQEGTEITYKYVKNGSWDQEGLADHTPNDRTNDDMSYYGYGAIGSDMKVIVENQGNNKMVVQDYILRWIDQPLVITGPSTGTETDKETTTVTGNAIKEGNLTINGEQVQVEDDMTFSHEVKLNYGENIINLHIEPSEENKADIFQNDSGAIAKNTKDYTISVFSSYVDDPGEIVITEEEATMEEVQEGDKTRVVVTPNVEKLKKQLKENKDFHKLTLYVNSIDKLAEAVFTEGLVQEVFKRNKKAEIAVKTKYAEYTIPVEALHQGSLAEQVRGKVKGIGIQLDADQYQASADLLPSSDAVTFNVYAITSKGEQRIDSLKKDATLTITGYDVLNSASYQVVSLPSKKAVDAVTFEGNRATFTSNKPGTFIIKKK</sequence>
<dbReference type="Gene3D" id="2.60.40.10">
    <property type="entry name" value="Immunoglobulins"/>
    <property type="match status" value="8"/>
</dbReference>
<dbReference type="SUPFAM" id="SSF81296">
    <property type="entry name" value="E set domains"/>
    <property type="match status" value="2"/>
</dbReference>
<dbReference type="Proteomes" id="UP001518925">
    <property type="component" value="Unassembled WGS sequence"/>
</dbReference>
<dbReference type="InterPro" id="IPR003961">
    <property type="entry name" value="FN3_dom"/>
</dbReference>
<dbReference type="InterPro" id="IPR002044">
    <property type="entry name" value="CBM20"/>
</dbReference>
<dbReference type="InterPro" id="IPR006047">
    <property type="entry name" value="GH13_cat_dom"/>
</dbReference>
<keyword evidence="2" id="KW-0106">Calcium</keyword>
<dbReference type="InterPro" id="IPR004185">
    <property type="entry name" value="Glyco_hydro_13_lg-like_dom"/>
</dbReference>
<evidence type="ECO:0000256" key="2">
    <source>
        <dbReference type="ARBA" id="ARBA00022837"/>
    </source>
</evidence>
<dbReference type="SMART" id="SM01065">
    <property type="entry name" value="CBM_2"/>
    <property type="match status" value="2"/>
</dbReference>
<dbReference type="PANTHER" id="PTHR10357:SF210">
    <property type="entry name" value="MALTODEXTRIN GLUCOSIDASE"/>
    <property type="match status" value="1"/>
</dbReference>
<evidence type="ECO:0000256" key="1">
    <source>
        <dbReference type="ARBA" id="ARBA00022801"/>
    </source>
</evidence>
<dbReference type="InterPro" id="IPR017853">
    <property type="entry name" value="GH"/>
</dbReference>
<accession>A0ABS2DE27</accession>